<proteinExistence type="predicted"/>
<feature type="transmembrane region" description="Helical" evidence="5">
    <location>
        <begin position="260"/>
        <end position="281"/>
    </location>
</feature>
<evidence type="ECO:0000256" key="2">
    <source>
        <dbReference type="ARBA" id="ARBA00022692"/>
    </source>
</evidence>
<organism evidence="7">
    <name type="scientific">Florenciella parvula</name>
    <dbReference type="NCBI Taxonomy" id="236787"/>
    <lineage>
        <taxon>Eukaryota</taxon>
        <taxon>Sar</taxon>
        <taxon>Stramenopiles</taxon>
        <taxon>Ochrophyta</taxon>
        <taxon>Dictyochophyceae</taxon>
        <taxon>Florenciellales</taxon>
        <taxon>Florenciella</taxon>
    </lineage>
</organism>
<feature type="transmembrane region" description="Helical" evidence="5">
    <location>
        <begin position="123"/>
        <end position="143"/>
    </location>
</feature>
<dbReference type="Pfam" id="PF07690">
    <property type="entry name" value="MFS_1"/>
    <property type="match status" value="1"/>
</dbReference>
<evidence type="ECO:0000256" key="4">
    <source>
        <dbReference type="ARBA" id="ARBA00023136"/>
    </source>
</evidence>
<feature type="transmembrane region" description="Helical" evidence="5">
    <location>
        <begin position="322"/>
        <end position="344"/>
    </location>
</feature>
<keyword evidence="2 5" id="KW-0812">Transmembrane</keyword>
<accession>A0A7S2FPB2</accession>
<evidence type="ECO:0000256" key="1">
    <source>
        <dbReference type="ARBA" id="ARBA00004141"/>
    </source>
</evidence>
<dbReference type="AlphaFoldDB" id="A0A7S2FPB2"/>
<feature type="transmembrane region" description="Helical" evidence="5">
    <location>
        <begin position="197"/>
        <end position="221"/>
    </location>
</feature>
<gene>
    <name evidence="7" type="ORF">FPAR1323_LOCUS6422</name>
</gene>
<dbReference type="PANTHER" id="PTHR23507:SF1">
    <property type="entry name" value="FI18259P1-RELATED"/>
    <property type="match status" value="1"/>
</dbReference>
<feature type="transmembrane region" description="Helical" evidence="5">
    <location>
        <begin position="287"/>
        <end position="310"/>
    </location>
</feature>
<dbReference type="InterPro" id="IPR036259">
    <property type="entry name" value="MFS_trans_sf"/>
</dbReference>
<feature type="transmembrane region" description="Helical" evidence="5">
    <location>
        <begin position="28"/>
        <end position="49"/>
    </location>
</feature>
<dbReference type="GO" id="GO:0016020">
    <property type="term" value="C:membrane"/>
    <property type="evidence" value="ECO:0007669"/>
    <property type="project" value="UniProtKB-SubCell"/>
</dbReference>
<comment type="subcellular location">
    <subcellularLocation>
        <location evidence="1">Membrane</location>
        <topology evidence="1">Multi-pass membrane protein</topology>
    </subcellularLocation>
</comment>
<dbReference type="PANTHER" id="PTHR23507">
    <property type="entry name" value="ZGC:174356"/>
    <property type="match status" value="1"/>
</dbReference>
<keyword evidence="3 5" id="KW-1133">Transmembrane helix</keyword>
<feature type="transmembrane region" description="Helical" evidence="5">
    <location>
        <begin position="98"/>
        <end position="117"/>
    </location>
</feature>
<dbReference type="CDD" id="cd06174">
    <property type="entry name" value="MFS"/>
    <property type="match status" value="1"/>
</dbReference>
<feature type="transmembrane region" description="Helical" evidence="5">
    <location>
        <begin position="55"/>
        <end position="77"/>
    </location>
</feature>
<evidence type="ECO:0000313" key="7">
    <source>
        <dbReference type="EMBL" id="CAD9406934.1"/>
    </source>
</evidence>
<protein>
    <recommendedName>
        <fullName evidence="6">Major facilitator superfamily (MFS) profile domain-containing protein</fullName>
    </recommendedName>
</protein>
<feature type="transmembrane region" description="Helical" evidence="5">
    <location>
        <begin position="350"/>
        <end position="371"/>
    </location>
</feature>
<evidence type="ECO:0000259" key="6">
    <source>
        <dbReference type="PROSITE" id="PS50850"/>
    </source>
</evidence>
<dbReference type="InterPro" id="IPR020846">
    <property type="entry name" value="MFS_dom"/>
</dbReference>
<feature type="transmembrane region" description="Helical" evidence="5">
    <location>
        <begin position="233"/>
        <end position="253"/>
    </location>
</feature>
<dbReference type="Gene3D" id="1.20.1250.20">
    <property type="entry name" value="MFS general substrate transporter like domains"/>
    <property type="match status" value="1"/>
</dbReference>
<dbReference type="PROSITE" id="PS50850">
    <property type="entry name" value="MFS"/>
    <property type="match status" value="1"/>
</dbReference>
<evidence type="ECO:0000256" key="5">
    <source>
        <dbReference type="SAM" id="Phobius"/>
    </source>
</evidence>
<dbReference type="GO" id="GO:0022857">
    <property type="term" value="F:transmembrane transporter activity"/>
    <property type="evidence" value="ECO:0007669"/>
    <property type="project" value="InterPro"/>
</dbReference>
<evidence type="ECO:0000256" key="3">
    <source>
        <dbReference type="ARBA" id="ARBA00022989"/>
    </source>
</evidence>
<feature type="domain" description="Major facilitator superfamily (MFS) profile" evidence="6">
    <location>
        <begin position="1"/>
        <end position="375"/>
    </location>
</feature>
<keyword evidence="4 5" id="KW-0472">Membrane</keyword>
<dbReference type="EMBL" id="HBGT01011803">
    <property type="protein sequence ID" value="CAD9406934.1"/>
    <property type="molecule type" value="Transcribed_RNA"/>
</dbReference>
<sequence length="574" mass="62991">MNSMTQLGTTFAALVIVPLSDKVGRKPIMLLFLYGGAAVYGVLMVLGDVEQTGGFAYYGYCLCKLFAGILGGSKTLATVCIQDIFADPKQKAAKSQATMPLGVLGAAIGSIFGMIMFNATGRLMSGGWFSMGISLFGGLLFTFRVPFWLPPPKDSNAADKLQVQNAGFDPNTVSDHSTAFDMNACPKELPQQLYRQILLASFLDSIGTQGLFSALTLILFTRFVYFVENPSDAALTSFGLIVFILIGLIMAIPSLGKRGAGFNAVLGNGATGLAQLILIFMNQPAAFLTVLYIGISFSFFSTVSYMPMLIEICPPDQRGKVTGTYGAIGNFTGFVMPLLIAIMSDYASNEAALAICAVFSFLGFMASLPLVKRFPGKIPEVKLSDEEQAHIDGDPHYLSAAEINKINKERMAKGEPALNMRFGDYKNDEPYLQLIQKLGRRDFRDMRQHVNEMFDILKAGGPNAEALSRAARERIVADTARFDAGEFDEEAKEMGLWLAKYLWYNGHGWNKFTPMYKVMIMSAFPPLPRIDQGAELAEAMPAFLGWLDDEMSLVKDDPWQSYSMLDKYHTLKLH</sequence>
<dbReference type="InterPro" id="IPR011701">
    <property type="entry name" value="MFS"/>
</dbReference>
<name>A0A7S2FPB2_9STRA</name>
<reference evidence="7" key="1">
    <citation type="submission" date="2021-01" db="EMBL/GenBank/DDBJ databases">
        <authorList>
            <person name="Corre E."/>
            <person name="Pelletier E."/>
            <person name="Niang G."/>
            <person name="Scheremetjew M."/>
            <person name="Finn R."/>
            <person name="Kale V."/>
            <person name="Holt S."/>
            <person name="Cochrane G."/>
            <person name="Meng A."/>
            <person name="Brown T."/>
            <person name="Cohen L."/>
        </authorList>
    </citation>
    <scope>NUCLEOTIDE SEQUENCE</scope>
    <source>
        <strain evidence="7">RCC1693</strain>
    </source>
</reference>
<dbReference type="SUPFAM" id="SSF103473">
    <property type="entry name" value="MFS general substrate transporter"/>
    <property type="match status" value="1"/>
</dbReference>